<keyword evidence="2" id="KW-1185">Reference proteome</keyword>
<dbReference type="InParanoid" id="B8MS13"/>
<dbReference type="PANTHER" id="PTHR11439">
    <property type="entry name" value="GAG-POL-RELATED RETROTRANSPOSON"/>
    <property type="match status" value="1"/>
</dbReference>
<dbReference type="AlphaFoldDB" id="B8MS13"/>
<dbReference type="HOGENOM" id="CLU_2172768_0_0_1"/>
<proteinExistence type="predicted"/>
<evidence type="ECO:0000313" key="2">
    <source>
        <dbReference type="Proteomes" id="UP000001745"/>
    </source>
</evidence>
<protein>
    <submittedName>
        <fullName evidence="1">Uncharacterized protein</fullName>
    </submittedName>
</protein>
<dbReference type="STRING" id="441959.B8MS13"/>
<dbReference type="RefSeq" id="XP_002487712.1">
    <property type="nucleotide sequence ID" value="XM_002487667.1"/>
</dbReference>
<dbReference type="VEuPathDB" id="FungiDB:TSTA_001290"/>
<dbReference type="GeneID" id="8098623"/>
<dbReference type="eggNOG" id="KOG0017">
    <property type="taxonomic scope" value="Eukaryota"/>
</dbReference>
<dbReference type="CDD" id="cd09272">
    <property type="entry name" value="RNase_HI_RT_Ty1"/>
    <property type="match status" value="1"/>
</dbReference>
<dbReference type="EMBL" id="EQ962660">
    <property type="protein sequence ID" value="EED12058.1"/>
    <property type="molecule type" value="Genomic_DNA"/>
</dbReference>
<reference evidence="2" key="1">
    <citation type="journal article" date="2015" name="Genome Announc.">
        <title>Genome sequence of the AIDS-associated pathogen Penicillium marneffei (ATCC18224) and its near taxonomic relative Talaromyces stipitatus (ATCC10500).</title>
        <authorList>
            <person name="Nierman W.C."/>
            <person name="Fedorova-Abrams N.D."/>
            <person name="Andrianopoulos A."/>
        </authorList>
    </citation>
    <scope>NUCLEOTIDE SEQUENCE [LARGE SCALE GENOMIC DNA]</scope>
    <source>
        <strain evidence="2">ATCC 10500 / CBS 375.48 / QM 6759 / NRRL 1006</strain>
    </source>
</reference>
<sequence>MAREELLLYEGTATYKTFAVSRLSQFLSNPRLKHHQAADKILCYLERHRAYALRLGGGEDYSVLTDASFADNTLDRKSSQAYIMTLFSGIIGWQANKQDTVTTLTTKAELLALAQGVKEDKYVL</sequence>
<name>B8MS13_TALSN</name>
<dbReference type="PhylomeDB" id="B8MS13"/>
<organism evidence="1 2">
    <name type="scientific">Talaromyces stipitatus (strain ATCC 10500 / CBS 375.48 / QM 6759 / NRRL 1006)</name>
    <name type="common">Penicillium stipitatum</name>
    <dbReference type="NCBI Taxonomy" id="441959"/>
    <lineage>
        <taxon>Eukaryota</taxon>
        <taxon>Fungi</taxon>
        <taxon>Dikarya</taxon>
        <taxon>Ascomycota</taxon>
        <taxon>Pezizomycotina</taxon>
        <taxon>Eurotiomycetes</taxon>
        <taxon>Eurotiomycetidae</taxon>
        <taxon>Eurotiales</taxon>
        <taxon>Trichocomaceae</taxon>
        <taxon>Talaromyces</taxon>
        <taxon>Talaromyces sect. Talaromyces</taxon>
    </lineage>
</organism>
<accession>B8MS13</accession>
<evidence type="ECO:0000313" key="1">
    <source>
        <dbReference type="EMBL" id="EED12058.1"/>
    </source>
</evidence>
<dbReference type="Proteomes" id="UP000001745">
    <property type="component" value="Unassembled WGS sequence"/>
</dbReference>
<gene>
    <name evidence="1" type="ORF">TSTA_001290</name>
</gene>
<dbReference type="PANTHER" id="PTHR11439:SF467">
    <property type="entry name" value="INTEGRASE CATALYTIC DOMAIN-CONTAINING PROTEIN"/>
    <property type="match status" value="1"/>
</dbReference>
<dbReference type="OrthoDB" id="4924025at2759"/>